<evidence type="ECO:0000313" key="2">
    <source>
        <dbReference type="EMBL" id="KAJ3997217.1"/>
    </source>
</evidence>
<proteinExistence type="predicted"/>
<comment type="caution">
    <text evidence="2">The sequence shown here is derived from an EMBL/GenBank/DDBJ whole genome shotgun (WGS) entry which is preliminary data.</text>
</comment>
<keyword evidence="1" id="KW-1133">Transmembrane helix</keyword>
<gene>
    <name evidence="2" type="ORF">F5050DRAFT_1450371</name>
</gene>
<keyword evidence="1" id="KW-0472">Membrane</keyword>
<name>A0ABQ8QFF5_9AGAR</name>
<evidence type="ECO:0000313" key="3">
    <source>
        <dbReference type="Proteomes" id="UP001163828"/>
    </source>
</evidence>
<accession>A0ABQ8QFF5</accession>
<dbReference type="Proteomes" id="UP001163828">
    <property type="component" value="Unassembled WGS sequence"/>
</dbReference>
<feature type="transmembrane region" description="Helical" evidence="1">
    <location>
        <begin position="20"/>
        <end position="40"/>
    </location>
</feature>
<feature type="transmembrane region" description="Helical" evidence="1">
    <location>
        <begin position="60"/>
        <end position="82"/>
    </location>
</feature>
<evidence type="ECO:0000256" key="1">
    <source>
        <dbReference type="SAM" id="Phobius"/>
    </source>
</evidence>
<reference evidence="2" key="1">
    <citation type="submission" date="2022-08" db="EMBL/GenBank/DDBJ databases">
        <authorList>
            <consortium name="DOE Joint Genome Institute"/>
            <person name="Min B."/>
            <person name="Riley R."/>
            <person name="Sierra-Patev S."/>
            <person name="Naranjo-Ortiz M."/>
            <person name="Looney B."/>
            <person name="Konkel Z."/>
            <person name="Slot J.C."/>
            <person name="Sakamoto Y."/>
            <person name="Steenwyk J.L."/>
            <person name="Rokas A."/>
            <person name="Carro J."/>
            <person name="Camarero S."/>
            <person name="Ferreira P."/>
            <person name="Molpeceres G."/>
            <person name="Ruiz-Duenas F.J."/>
            <person name="Serrano A."/>
            <person name="Henrissat B."/>
            <person name="Drula E."/>
            <person name="Hughes K.W."/>
            <person name="Mata J.L."/>
            <person name="Ishikawa N.K."/>
            <person name="Vargas-Isla R."/>
            <person name="Ushijima S."/>
            <person name="Smith C.A."/>
            <person name="Ahrendt S."/>
            <person name="Andreopoulos W."/>
            <person name="He G."/>
            <person name="Labutti K."/>
            <person name="Lipzen A."/>
            <person name="Ng V."/>
            <person name="Sandor L."/>
            <person name="Barry K."/>
            <person name="Martinez A.T."/>
            <person name="Xiao Y."/>
            <person name="Gibbons J.G."/>
            <person name="Terashima K."/>
            <person name="Hibbett D.S."/>
            <person name="Grigoriev I.V."/>
        </authorList>
    </citation>
    <scope>NUCLEOTIDE SEQUENCE</scope>
    <source>
        <strain evidence="2">TFB10827</strain>
    </source>
</reference>
<keyword evidence="3" id="KW-1185">Reference proteome</keyword>
<organism evidence="2 3">
    <name type="scientific">Lentinula boryana</name>
    <dbReference type="NCBI Taxonomy" id="40481"/>
    <lineage>
        <taxon>Eukaryota</taxon>
        <taxon>Fungi</taxon>
        <taxon>Dikarya</taxon>
        <taxon>Basidiomycota</taxon>
        <taxon>Agaricomycotina</taxon>
        <taxon>Agaricomycetes</taxon>
        <taxon>Agaricomycetidae</taxon>
        <taxon>Agaricales</taxon>
        <taxon>Marasmiineae</taxon>
        <taxon>Omphalotaceae</taxon>
        <taxon>Lentinula</taxon>
    </lineage>
</organism>
<sequence length="97" mass="11018">MNSQYHNFHSNIICSTSKALMFGFLILIVSMRATESISTLHNFDLPNSLTKEPRTKTEQALQHLVPIFADVGAAMAIAASFYRFHYFEPFQLEGSKF</sequence>
<keyword evidence="1" id="KW-0812">Transmembrane</keyword>
<protein>
    <submittedName>
        <fullName evidence="2">Uncharacterized protein</fullName>
    </submittedName>
</protein>
<dbReference type="EMBL" id="MU790588">
    <property type="protein sequence ID" value="KAJ3997217.1"/>
    <property type="molecule type" value="Genomic_DNA"/>
</dbReference>